<dbReference type="EMBL" id="APHR01000074">
    <property type="protein sequence ID" value="EMR12076.1"/>
    <property type="molecule type" value="Genomic_DNA"/>
</dbReference>
<comment type="caution">
    <text evidence="16">The sequence shown here is derived from an EMBL/GenBank/DDBJ whole genome shotgun (WGS) entry which is preliminary data.</text>
</comment>
<dbReference type="Gene3D" id="2.170.130.10">
    <property type="entry name" value="TonB-dependent receptor, plug domain"/>
    <property type="match status" value="1"/>
</dbReference>
<keyword evidence="4 11" id="KW-1134">Transmembrane beta strand</keyword>
<dbReference type="PROSITE" id="PS52016">
    <property type="entry name" value="TONB_DEPENDENT_REC_3"/>
    <property type="match status" value="1"/>
</dbReference>
<evidence type="ECO:0000256" key="10">
    <source>
        <dbReference type="ARBA" id="ARBA00023237"/>
    </source>
</evidence>
<evidence type="ECO:0000256" key="13">
    <source>
        <dbReference type="SAM" id="SignalP"/>
    </source>
</evidence>
<evidence type="ECO:0000256" key="3">
    <source>
        <dbReference type="ARBA" id="ARBA00022448"/>
    </source>
</evidence>
<evidence type="ECO:0000256" key="6">
    <source>
        <dbReference type="ARBA" id="ARBA00022729"/>
    </source>
</evidence>
<keyword evidence="10 11" id="KW-0998">Cell outer membrane</keyword>
<dbReference type="eggNOG" id="COG4206">
    <property type="taxonomic scope" value="Bacteria"/>
</dbReference>
<evidence type="ECO:0000256" key="12">
    <source>
        <dbReference type="RuleBase" id="RU003357"/>
    </source>
</evidence>
<dbReference type="InterPro" id="IPR039426">
    <property type="entry name" value="TonB-dep_rcpt-like"/>
</dbReference>
<dbReference type="GO" id="GO:0009279">
    <property type="term" value="C:cell outer membrane"/>
    <property type="evidence" value="ECO:0007669"/>
    <property type="project" value="UniProtKB-SubCell"/>
</dbReference>
<evidence type="ECO:0000256" key="7">
    <source>
        <dbReference type="ARBA" id="ARBA00023077"/>
    </source>
</evidence>
<dbReference type="Pfam" id="PF07715">
    <property type="entry name" value="Plug"/>
    <property type="match status" value="1"/>
</dbReference>
<dbReference type="AlphaFoldDB" id="M7NXZ1"/>
<keyword evidence="9 16" id="KW-0675">Receptor</keyword>
<dbReference type="InterPro" id="IPR012910">
    <property type="entry name" value="Plug_dom"/>
</dbReference>
<dbReference type="GO" id="GO:0015344">
    <property type="term" value="F:siderophore uptake transmembrane transporter activity"/>
    <property type="evidence" value="ECO:0007669"/>
    <property type="project" value="TreeGrafter"/>
</dbReference>
<evidence type="ECO:0000256" key="11">
    <source>
        <dbReference type="PROSITE-ProRule" id="PRU01360"/>
    </source>
</evidence>
<evidence type="ECO:0000313" key="16">
    <source>
        <dbReference type="EMBL" id="EMR12076.1"/>
    </source>
</evidence>
<evidence type="ECO:0000313" key="17">
    <source>
        <dbReference type="Proteomes" id="UP000012019"/>
    </source>
</evidence>
<keyword evidence="17" id="KW-1185">Reference proteome</keyword>
<feature type="signal peptide" evidence="13">
    <location>
        <begin position="1"/>
        <end position="24"/>
    </location>
</feature>
<feature type="domain" description="TonB-dependent receptor plug" evidence="15">
    <location>
        <begin position="46"/>
        <end position="154"/>
    </location>
</feature>
<gene>
    <name evidence="16" type="ORF">MPL1_12121</name>
</gene>
<dbReference type="RefSeq" id="WP_009727377.1">
    <property type="nucleotide sequence ID" value="NZ_APHR01000074.1"/>
</dbReference>
<evidence type="ECO:0000256" key="8">
    <source>
        <dbReference type="ARBA" id="ARBA00023136"/>
    </source>
</evidence>
<accession>M7NXZ1</accession>
<dbReference type="PANTHER" id="PTHR30069:SF29">
    <property type="entry name" value="HEMOGLOBIN AND HEMOGLOBIN-HAPTOGLOBIN-BINDING PROTEIN 1-RELATED"/>
    <property type="match status" value="1"/>
</dbReference>
<keyword evidence="8 11" id="KW-0472">Membrane</keyword>
<dbReference type="OrthoDB" id="9760620at2"/>
<evidence type="ECO:0000259" key="15">
    <source>
        <dbReference type="Pfam" id="PF07715"/>
    </source>
</evidence>
<dbReference type="InterPro" id="IPR000531">
    <property type="entry name" value="Beta-barrel_TonB"/>
</dbReference>
<dbReference type="Proteomes" id="UP000012019">
    <property type="component" value="Unassembled WGS sequence"/>
</dbReference>
<evidence type="ECO:0000256" key="4">
    <source>
        <dbReference type="ARBA" id="ARBA00022452"/>
    </source>
</evidence>
<dbReference type="PANTHER" id="PTHR30069">
    <property type="entry name" value="TONB-DEPENDENT OUTER MEMBRANE RECEPTOR"/>
    <property type="match status" value="1"/>
</dbReference>
<evidence type="ECO:0000259" key="14">
    <source>
        <dbReference type="Pfam" id="PF00593"/>
    </source>
</evidence>
<evidence type="ECO:0000256" key="1">
    <source>
        <dbReference type="ARBA" id="ARBA00004571"/>
    </source>
</evidence>
<evidence type="ECO:0000256" key="2">
    <source>
        <dbReference type="ARBA" id="ARBA00008143"/>
    </source>
</evidence>
<feature type="domain" description="TonB-dependent receptor-like beta-barrel" evidence="14">
    <location>
        <begin position="238"/>
        <end position="662"/>
    </location>
</feature>
<dbReference type="InterPro" id="IPR037066">
    <property type="entry name" value="Plug_dom_sf"/>
</dbReference>
<feature type="chain" id="PRO_5004082366" evidence="13">
    <location>
        <begin position="25"/>
        <end position="696"/>
    </location>
</feature>
<dbReference type="STRING" id="1286106.MPL1_12121"/>
<dbReference type="Pfam" id="PF00593">
    <property type="entry name" value="TonB_dep_Rec_b-barrel"/>
    <property type="match status" value="1"/>
</dbReference>
<dbReference type="SUPFAM" id="SSF56935">
    <property type="entry name" value="Porins"/>
    <property type="match status" value="1"/>
</dbReference>
<dbReference type="PATRIC" id="fig|1286106.3.peg.2425"/>
<dbReference type="Gene3D" id="2.40.170.20">
    <property type="entry name" value="TonB-dependent receptor, beta-barrel domain"/>
    <property type="match status" value="1"/>
</dbReference>
<keyword evidence="6 13" id="KW-0732">Signal</keyword>
<evidence type="ECO:0000256" key="5">
    <source>
        <dbReference type="ARBA" id="ARBA00022692"/>
    </source>
</evidence>
<organism evidence="16 17">
    <name type="scientific">Methylophaga lonarensis MPL</name>
    <dbReference type="NCBI Taxonomy" id="1286106"/>
    <lineage>
        <taxon>Bacteria</taxon>
        <taxon>Pseudomonadati</taxon>
        <taxon>Pseudomonadota</taxon>
        <taxon>Gammaproteobacteria</taxon>
        <taxon>Thiotrichales</taxon>
        <taxon>Piscirickettsiaceae</taxon>
        <taxon>Methylophaga</taxon>
    </lineage>
</organism>
<dbReference type="CDD" id="cd01347">
    <property type="entry name" value="ligand_gated_channel"/>
    <property type="match status" value="1"/>
</dbReference>
<comment type="similarity">
    <text evidence="2">Belongs to the TonB-dependent receptor family. Hemoglobin/haptoglobin binding protein subfamily.</text>
</comment>
<keyword evidence="7 12" id="KW-0798">TonB box</keyword>
<keyword evidence="5 11" id="KW-0812">Transmembrane</keyword>
<keyword evidence="3 11" id="KW-0813">Transport</keyword>
<comment type="subcellular location">
    <subcellularLocation>
        <location evidence="1 11">Cell outer membrane</location>
        <topology evidence="1 11">Multi-pass membrane protein</topology>
    </subcellularLocation>
</comment>
<sequence length="696" mass="78497">MKKRQKLSILVALASAQMAGLAIAETDYLLDELVVTGTRSGALLLEQAGNTARISEQDIDLVRADHPNEIVNRVPGVMVQRGNGQEHLTSIRSPVLTGGAGAGSFLYLEDGIPLRAAGFANVNGLFEVNHEQAGGIEVVRGPGSALYGSNAVHGMINFLTRAPSLDLERQIDLSAGPHDLYKGKFTVSDTVGAHGYRFSINGTTDGGYTNRSNNPGVISRKAGYDQQKMTFRHDYTGEIDSFTTVFSATNLNQETQGYVPGKRSYRSSRDSRTRFSNSYRDAKATRLSVRWDREVSDRATFSLTPYMRHTEMEFLMDFLPGQPVEKNRHTSAGLLAAYDIDLDGGHRVIFGTDFEYTRGRLSEEQFNPAQAGFLPGLHYDYKVDATVVAPYVHAEWQLAERTRMITGLRYEFTRYDYDNRTDEGRFGNNFRPDDGKDRFHNVSPKLGLVQMLTDEMSVFVNYARGNRAPQTTDLYRLRSQPGLDEARAGRANSEKMDSIELGVRRLGQGLQYEVTTYYMKKRDYFFRDSNNDNVNGKTEHYGVELALFYPLSEQWDVAANVTFARHLFDFDYLGANPVNPLVGPTNISDGNYLPSSPRRMSNIRLGWNFLQNSRAELEWVHVDRYYVTESNNQSYSGHDVFNLRAFHSVNQNLTLHARVHNLFDTSYAERADFNNGDFRYFVGERRGLHVGLTYSF</sequence>
<dbReference type="GO" id="GO:0044718">
    <property type="term" value="P:siderophore transmembrane transport"/>
    <property type="evidence" value="ECO:0007669"/>
    <property type="project" value="TreeGrafter"/>
</dbReference>
<protein>
    <submittedName>
        <fullName evidence="16">TonB-dependent receptor</fullName>
    </submittedName>
</protein>
<dbReference type="InterPro" id="IPR036942">
    <property type="entry name" value="Beta-barrel_TonB_sf"/>
</dbReference>
<proteinExistence type="inferred from homology"/>
<reference evidence="16 17" key="1">
    <citation type="journal article" date="2013" name="Genome Announc.">
        <title>Draft Genome Sequence of Methylophaga lonarensis MPLT, a Haloalkaliphilic (Non-Methane-Utilizing) Methylotroph.</title>
        <authorList>
            <person name="Shetty S.A."/>
            <person name="Marathe N.P."/>
            <person name="Munot H."/>
            <person name="Antony C.P."/>
            <person name="Dhotre D.P."/>
            <person name="Murrell J.C."/>
            <person name="Shouche Y.S."/>
        </authorList>
    </citation>
    <scope>NUCLEOTIDE SEQUENCE [LARGE SCALE GENOMIC DNA]</scope>
    <source>
        <strain evidence="16 17">MPL</strain>
    </source>
</reference>
<evidence type="ECO:0000256" key="9">
    <source>
        <dbReference type="ARBA" id="ARBA00023170"/>
    </source>
</evidence>
<name>M7NXZ1_9GAMM</name>